<evidence type="ECO:0000256" key="1">
    <source>
        <dbReference type="SAM" id="Phobius"/>
    </source>
</evidence>
<dbReference type="EMBL" id="KV907501">
    <property type="protein sequence ID" value="OOF94856.1"/>
    <property type="molecule type" value="Genomic_DNA"/>
</dbReference>
<evidence type="ECO:0000313" key="3">
    <source>
        <dbReference type="Proteomes" id="UP000188318"/>
    </source>
</evidence>
<dbReference type="Proteomes" id="UP000188318">
    <property type="component" value="Unassembled WGS sequence"/>
</dbReference>
<protein>
    <submittedName>
        <fullName evidence="2">Uncharacterized protein</fullName>
    </submittedName>
</protein>
<sequence>MSHSEPNFCRRDVLSRLPGFCLFCSLVLEISYFLYFGISPGPYTEGAEQLRCPHQASY</sequence>
<feature type="transmembrane region" description="Helical" evidence="1">
    <location>
        <begin position="20"/>
        <end position="38"/>
    </location>
</feature>
<proteinExistence type="predicted"/>
<dbReference type="VEuPathDB" id="FungiDB:ASPCADRAFT_208517"/>
<reference evidence="3" key="1">
    <citation type="journal article" date="2017" name="Genome Biol.">
        <title>Comparative genomics reveals high biological diversity and specific adaptations in the industrially and medically important fungal genus Aspergillus.</title>
        <authorList>
            <person name="de Vries R.P."/>
            <person name="Riley R."/>
            <person name="Wiebenga A."/>
            <person name="Aguilar-Osorio G."/>
            <person name="Amillis S."/>
            <person name="Uchima C.A."/>
            <person name="Anderluh G."/>
            <person name="Asadollahi M."/>
            <person name="Askin M."/>
            <person name="Barry K."/>
            <person name="Battaglia E."/>
            <person name="Bayram O."/>
            <person name="Benocci T."/>
            <person name="Braus-Stromeyer S.A."/>
            <person name="Caldana C."/>
            <person name="Canovas D."/>
            <person name="Cerqueira G.C."/>
            <person name="Chen F."/>
            <person name="Chen W."/>
            <person name="Choi C."/>
            <person name="Clum A."/>
            <person name="Dos Santos R.A."/>
            <person name="Damasio A.R."/>
            <person name="Diallinas G."/>
            <person name="Emri T."/>
            <person name="Fekete E."/>
            <person name="Flipphi M."/>
            <person name="Freyberg S."/>
            <person name="Gallo A."/>
            <person name="Gournas C."/>
            <person name="Habgood R."/>
            <person name="Hainaut M."/>
            <person name="Harispe M.L."/>
            <person name="Henrissat B."/>
            <person name="Hilden K.S."/>
            <person name="Hope R."/>
            <person name="Hossain A."/>
            <person name="Karabika E."/>
            <person name="Karaffa L."/>
            <person name="Karanyi Z."/>
            <person name="Krasevec N."/>
            <person name="Kuo A."/>
            <person name="Kusch H."/>
            <person name="LaButti K."/>
            <person name="Lagendijk E.L."/>
            <person name="Lapidus A."/>
            <person name="Levasseur A."/>
            <person name="Lindquist E."/>
            <person name="Lipzen A."/>
            <person name="Logrieco A.F."/>
            <person name="MacCabe A."/>
            <person name="Maekelae M.R."/>
            <person name="Malavazi I."/>
            <person name="Melin P."/>
            <person name="Meyer V."/>
            <person name="Mielnichuk N."/>
            <person name="Miskei M."/>
            <person name="Molnar A.P."/>
            <person name="Mule G."/>
            <person name="Ngan C.Y."/>
            <person name="Orejas M."/>
            <person name="Orosz E."/>
            <person name="Ouedraogo J.P."/>
            <person name="Overkamp K.M."/>
            <person name="Park H.-S."/>
            <person name="Perrone G."/>
            <person name="Piumi F."/>
            <person name="Punt P.J."/>
            <person name="Ram A.F."/>
            <person name="Ramon A."/>
            <person name="Rauscher S."/>
            <person name="Record E."/>
            <person name="Riano-Pachon D.M."/>
            <person name="Robert V."/>
            <person name="Roehrig J."/>
            <person name="Ruller R."/>
            <person name="Salamov A."/>
            <person name="Salih N.S."/>
            <person name="Samson R.A."/>
            <person name="Sandor E."/>
            <person name="Sanguinetti M."/>
            <person name="Schuetze T."/>
            <person name="Sepcic K."/>
            <person name="Shelest E."/>
            <person name="Sherlock G."/>
            <person name="Sophianopoulou V."/>
            <person name="Squina F.M."/>
            <person name="Sun H."/>
            <person name="Susca A."/>
            <person name="Todd R.B."/>
            <person name="Tsang A."/>
            <person name="Unkles S.E."/>
            <person name="van de Wiele N."/>
            <person name="van Rossen-Uffink D."/>
            <person name="Oliveira J.V."/>
            <person name="Vesth T.C."/>
            <person name="Visser J."/>
            <person name="Yu J.-H."/>
            <person name="Zhou M."/>
            <person name="Andersen M.R."/>
            <person name="Archer D.B."/>
            <person name="Baker S.E."/>
            <person name="Benoit I."/>
            <person name="Brakhage A.A."/>
            <person name="Braus G.H."/>
            <person name="Fischer R."/>
            <person name="Frisvad J.C."/>
            <person name="Goldman G.H."/>
            <person name="Houbraken J."/>
            <person name="Oakley B."/>
            <person name="Pocsi I."/>
            <person name="Scazzocchio C."/>
            <person name="Seiboth B."/>
            <person name="vanKuyk P.A."/>
            <person name="Wortman J."/>
            <person name="Dyer P.S."/>
            <person name="Grigoriev I.V."/>
        </authorList>
    </citation>
    <scope>NUCLEOTIDE SEQUENCE [LARGE SCALE GENOMIC DNA]</scope>
    <source>
        <strain evidence="3">ITEM 5010</strain>
    </source>
</reference>
<dbReference type="AlphaFoldDB" id="A0A1R3RK39"/>
<keyword evidence="1" id="KW-0812">Transmembrane</keyword>
<name>A0A1R3RK39_ASPC5</name>
<organism evidence="2 3">
    <name type="scientific">Aspergillus carbonarius (strain ITEM 5010)</name>
    <dbReference type="NCBI Taxonomy" id="602072"/>
    <lineage>
        <taxon>Eukaryota</taxon>
        <taxon>Fungi</taxon>
        <taxon>Dikarya</taxon>
        <taxon>Ascomycota</taxon>
        <taxon>Pezizomycotina</taxon>
        <taxon>Eurotiomycetes</taxon>
        <taxon>Eurotiomycetidae</taxon>
        <taxon>Eurotiales</taxon>
        <taxon>Aspergillaceae</taxon>
        <taxon>Aspergillus</taxon>
        <taxon>Aspergillus subgen. Circumdati</taxon>
    </lineage>
</organism>
<keyword evidence="3" id="KW-1185">Reference proteome</keyword>
<gene>
    <name evidence="2" type="ORF">ASPCADRAFT_208517</name>
</gene>
<accession>A0A1R3RK39</accession>
<keyword evidence="1" id="KW-0472">Membrane</keyword>
<keyword evidence="1" id="KW-1133">Transmembrane helix</keyword>
<evidence type="ECO:0000313" key="2">
    <source>
        <dbReference type="EMBL" id="OOF94856.1"/>
    </source>
</evidence>
<feature type="non-terminal residue" evidence="2">
    <location>
        <position position="58"/>
    </location>
</feature>